<keyword evidence="2" id="KW-0233">DNA recombination</keyword>
<name>A0AAD5UNQ4_9APHY</name>
<reference evidence="4" key="1">
    <citation type="submission" date="2022-07" db="EMBL/GenBank/DDBJ databases">
        <title>Genome Sequence of Physisporinus lineatus.</title>
        <authorList>
            <person name="Buettner E."/>
        </authorList>
    </citation>
    <scope>NUCLEOTIDE SEQUENCE</scope>
    <source>
        <strain evidence="4">VT162</strain>
    </source>
</reference>
<dbReference type="Gene3D" id="1.10.1660.20">
    <property type="match status" value="1"/>
</dbReference>
<sequence length="173" mass="20146">MTKDDDNWLPLEDAAAFMSRSLSRIKGQMCNGRIQRDRHFRRVGDGQFELNVTEYLRWLDEEKEARKLPLVERVVRDIENGRVRVQAALDSAPKTQPPTTPATKHQPKLIPLHAWAEQTFGEYAPHRNTLLNWVKNGKIRPFPKRVGRRYFVTPEAEYVDPVADKIQKMIDGR</sequence>
<dbReference type="InterPro" id="IPR009061">
    <property type="entry name" value="DNA-bd_dom_put_sf"/>
</dbReference>
<proteinExistence type="predicted"/>
<organism evidence="4 5">
    <name type="scientific">Meripilus lineatus</name>
    <dbReference type="NCBI Taxonomy" id="2056292"/>
    <lineage>
        <taxon>Eukaryota</taxon>
        <taxon>Fungi</taxon>
        <taxon>Dikarya</taxon>
        <taxon>Basidiomycota</taxon>
        <taxon>Agaricomycotina</taxon>
        <taxon>Agaricomycetes</taxon>
        <taxon>Polyporales</taxon>
        <taxon>Meripilaceae</taxon>
        <taxon>Meripilus</taxon>
    </lineage>
</organism>
<comment type="caution">
    <text evidence="4">The sequence shown here is derived from an EMBL/GenBank/DDBJ whole genome shotgun (WGS) entry which is preliminary data.</text>
</comment>
<dbReference type="Pfam" id="PF07825">
    <property type="entry name" value="Exc"/>
    <property type="match status" value="1"/>
</dbReference>
<evidence type="ECO:0000313" key="5">
    <source>
        <dbReference type="Proteomes" id="UP001212997"/>
    </source>
</evidence>
<dbReference type="GO" id="GO:0003677">
    <property type="term" value="F:DNA binding"/>
    <property type="evidence" value="ECO:0007669"/>
    <property type="project" value="UniProtKB-KW"/>
</dbReference>
<dbReference type="InterPro" id="IPR038137">
    <property type="entry name" value="Excisionase-like_sf"/>
</dbReference>
<dbReference type="SUPFAM" id="SSF46955">
    <property type="entry name" value="Putative DNA-binding domain"/>
    <property type="match status" value="1"/>
</dbReference>
<keyword evidence="5" id="KW-1185">Reference proteome</keyword>
<evidence type="ECO:0000313" key="4">
    <source>
        <dbReference type="EMBL" id="KAJ3472841.1"/>
    </source>
</evidence>
<keyword evidence="1" id="KW-0238">DNA-binding</keyword>
<evidence type="ECO:0000259" key="3">
    <source>
        <dbReference type="Pfam" id="PF07825"/>
    </source>
</evidence>
<evidence type="ECO:0000256" key="2">
    <source>
        <dbReference type="ARBA" id="ARBA00023172"/>
    </source>
</evidence>
<dbReference type="GO" id="GO:0006310">
    <property type="term" value="P:DNA recombination"/>
    <property type="evidence" value="ECO:0007669"/>
    <property type="project" value="UniProtKB-KW"/>
</dbReference>
<dbReference type="AlphaFoldDB" id="A0AAD5UNQ4"/>
<evidence type="ECO:0000256" key="1">
    <source>
        <dbReference type="ARBA" id="ARBA00023125"/>
    </source>
</evidence>
<dbReference type="Proteomes" id="UP001212997">
    <property type="component" value="Unassembled WGS sequence"/>
</dbReference>
<protein>
    <recommendedName>
        <fullName evidence="3">Excisionase-like domain-containing protein</fullName>
    </recommendedName>
</protein>
<accession>A0AAD5UNQ4</accession>
<dbReference type="EMBL" id="JANAWD010001715">
    <property type="protein sequence ID" value="KAJ3472841.1"/>
    <property type="molecule type" value="Genomic_DNA"/>
</dbReference>
<dbReference type="InterPro" id="IPR012884">
    <property type="entry name" value="Excisionase-like"/>
</dbReference>
<feature type="domain" description="Excisionase-like" evidence="3">
    <location>
        <begin position="111"/>
        <end position="161"/>
    </location>
</feature>
<gene>
    <name evidence="4" type="ORF">NLI96_g13229</name>
</gene>